<comment type="similarity">
    <text evidence="1">Belongs to the glycosyltransferase 2 family.</text>
</comment>
<reference evidence="5 6" key="1">
    <citation type="submission" date="2018-04" db="EMBL/GenBank/DDBJ databases">
        <title>Genomic Encyclopedia of Type Strains, Phase IV (KMG-IV): sequencing the most valuable type-strain genomes for metagenomic binning, comparative biology and taxonomic classification.</title>
        <authorList>
            <person name="Goeker M."/>
        </authorList>
    </citation>
    <scope>NUCLEOTIDE SEQUENCE [LARGE SCALE GENOMIC DNA]</scope>
    <source>
        <strain evidence="5 6">DSM 14823</strain>
    </source>
</reference>
<dbReference type="SUPFAM" id="SSF53448">
    <property type="entry name" value="Nucleotide-diphospho-sugar transferases"/>
    <property type="match status" value="1"/>
</dbReference>
<evidence type="ECO:0000256" key="1">
    <source>
        <dbReference type="ARBA" id="ARBA00006739"/>
    </source>
</evidence>
<dbReference type="AlphaFoldDB" id="A0A2U1B474"/>
<comment type="caution">
    <text evidence="5">The sequence shown here is derived from an EMBL/GenBank/DDBJ whole genome shotgun (WGS) entry which is preliminary data.</text>
</comment>
<dbReference type="PANTHER" id="PTHR43179">
    <property type="entry name" value="RHAMNOSYLTRANSFERASE WBBL"/>
    <property type="match status" value="1"/>
</dbReference>
<sequence length="287" mass="32872">MKLSLIVRSFNDEGCIRRTLEMLRRQSREAELIVFDSGSTDGTLEIVRSFKPDRLVNGRAGDYLPGRVVNEAARIASGDVLVFNNSDCVPLDESWLEKLVRPLEESEGTVAAAFANQLPRPDAFALVRKDNERAFGDGSIAAKWKFFFSLASSAIPRKLLLERPFNPEFRYSEDVEWAHRMALEGRKLVYVPEARVEHSHNYTPAQLRTRFYNEGWADAAIFGGETGFFRNFLLPFLAETFRDFAYLARRGEAGTVAAGIRYRYLQRRSLYRGRRDNSKREARVLCR</sequence>
<feature type="domain" description="Glycosyltransferase 2-like" evidence="4">
    <location>
        <begin position="4"/>
        <end position="111"/>
    </location>
</feature>
<keyword evidence="2" id="KW-0328">Glycosyltransferase</keyword>
<dbReference type="PANTHER" id="PTHR43179:SF12">
    <property type="entry name" value="GALACTOFURANOSYLTRANSFERASE GLFT2"/>
    <property type="match status" value="1"/>
</dbReference>
<name>A0A2U1B474_9BACT</name>
<keyword evidence="6" id="KW-1185">Reference proteome</keyword>
<dbReference type="OrthoDB" id="396512at2"/>
<dbReference type="InterPro" id="IPR029044">
    <property type="entry name" value="Nucleotide-diphossugar_trans"/>
</dbReference>
<dbReference type="RefSeq" id="WP_116883582.1">
    <property type="nucleotide sequence ID" value="NZ_CABMMC010000037.1"/>
</dbReference>
<organism evidence="5 6">
    <name type="scientific">Victivallis vadensis</name>
    <dbReference type="NCBI Taxonomy" id="172901"/>
    <lineage>
        <taxon>Bacteria</taxon>
        <taxon>Pseudomonadati</taxon>
        <taxon>Lentisphaerota</taxon>
        <taxon>Lentisphaeria</taxon>
        <taxon>Victivallales</taxon>
        <taxon>Victivallaceae</taxon>
        <taxon>Victivallis</taxon>
    </lineage>
</organism>
<dbReference type="Gene3D" id="3.90.550.10">
    <property type="entry name" value="Spore Coat Polysaccharide Biosynthesis Protein SpsA, Chain A"/>
    <property type="match status" value="1"/>
</dbReference>
<dbReference type="GO" id="GO:0016757">
    <property type="term" value="F:glycosyltransferase activity"/>
    <property type="evidence" value="ECO:0007669"/>
    <property type="project" value="UniProtKB-KW"/>
</dbReference>
<gene>
    <name evidence="5" type="ORF">C8D82_10987</name>
</gene>
<dbReference type="Proteomes" id="UP000245959">
    <property type="component" value="Unassembled WGS sequence"/>
</dbReference>
<dbReference type="GeneID" id="78294889"/>
<dbReference type="EMBL" id="QEKH01000009">
    <property type="protein sequence ID" value="PVY43402.1"/>
    <property type="molecule type" value="Genomic_DNA"/>
</dbReference>
<evidence type="ECO:0000313" key="6">
    <source>
        <dbReference type="Proteomes" id="UP000245959"/>
    </source>
</evidence>
<evidence type="ECO:0000256" key="3">
    <source>
        <dbReference type="ARBA" id="ARBA00022679"/>
    </source>
</evidence>
<accession>A0A2U1B474</accession>
<dbReference type="Pfam" id="PF00535">
    <property type="entry name" value="Glycos_transf_2"/>
    <property type="match status" value="1"/>
</dbReference>
<keyword evidence="3 5" id="KW-0808">Transferase</keyword>
<proteinExistence type="inferred from homology"/>
<evidence type="ECO:0000313" key="5">
    <source>
        <dbReference type="EMBL" id="PVY43402.1"/>
    </source>
</evidence>
<evidence type="ECO:0000259" key="4">
    <source>
        <dbReference type="Pfam" id="PF00535"/>
    </source>
</evidence>
<evidence type="ECO:0000256" key="2">
    <source>
        <dbReference type="ARBA" id="ARBA00022676"/>
    </source>
</evidence>
<protein>
    <submittedName>
        <fullName evidence="5">Rhamnosyltransferase</fullName>
    </submittedName>
</protein>
<dbReference type="InterPro" id="IPR001173">
    <property type="entry name" value="Glyco_trans_2-like"/>
</dbReference>